<gene>
    <name evidence="4" type="ORF">S03H2_52078</name>
</gene>
<dbReference type="EMBL" id="BARU01033072">
    <property type="protein sequence ID" value="GAH63435.1"/>
    <property type="molecule type" value="Genomic_DNA"/>
</dbReference>
<dbReference type="GO" id="GO:0008168">
    <property type="term" value="F:methyltransferase activity"/>
    <property type="evidence" value="ECO:0007669"/>
    <property type="project" value="UniProtKB-KW"/>
</dbReference>
<dbReference type="SUPFAM" id="SSF82282">
    <property type="entry name" value="Homocysteine S-methyltransferase"/>
    <property type="match status" value="1"/>
</dbReference>
<dbReference type="PANTHER" id="PTHR11103:SF18">
    <property type="entry name" value="SLR1189 PROTEIN"/>
    <property type="match status" value="1"/>
</dbReference>
<dbReference type="PROSITE" id="PS50970">
    <property type="entry name" value="HCY"/>
    <property type="match status" value="1"/>
</dbReference>
<dbReference type="InterPro" id="IPR003726">
    <property type="entry name" value="HCY_dom"/>
</dbReference>
<dbReference type="PANTHER" id="PTHR11103">
    <property type="entry name" value="SLR1189 PROTEIN"/>
    <property type="match status" value="1"/>
</dbReference>
<dbReference type="Gene3D" id="3.20.20.330">
    <property type="entry name" value="Homocysteine-binding-like domain"/>
    <property type="match status" value="1"/>
</dbReference>
<dbReference type="Pfam" id="PF02574">
    <property type="entry name" value="S-methyl_trans"/>
    <property type="match status" value="1"/>
</dbReference>
<dbReference type="InterPro" id="IPR036589">
    <property type="entry name" value="HCY_dom_sf"/>
</dbReference>
<proteinExistence type="predicted"/>
<feature type="domain" description="Hcy-binding" evidence="3">
    <location>
        <begin position="1"/>
        <end position="194"/>
    </location>
</feature>
<comment type="caution">
    <text evidence="4">The sequence shown here is derived from an EMBL/GenBank/DDBJ whole genome shotgun (WGS) entry which is preliminary data.</text>
</comment>
<evidence type="ECO:0000256" key="1">
    <source>
        <dbReference type="ARBA" id="ARBA00022603"/>
    </source>
</evidence>
<evidence type="ECO:0000259" key="3">
    <source>
        <dbReference type="PROSITE" id="PS50970"/>
    </source>
</evidence>
<reference evidence="4" key="1">
    <citation type="journal article" date="2014" name="Front. Microbiol.">
        <title>High frequency of phylogenetically diverse reductive dehalogenase-homologous genes in deep subseafloor sedimentary metagenomes.</title>
        <authorList>
            <person name="Kawai M."/>
            <person name="Futagami T."/>
            <person name="Toyoda A."/>
            <person name="Takaki Y."/>
            <person name="Nishi S."/>
            <person name="Hori S."/>
            <person name="Arai W."/>
            <person name="Tsubouchi T."/>
            <person name="Morono Y."/>
            <person name="Uchiyama I."/>
            <person name="Ito T."/>
            <person name="Fujiyama A."/>
            <person name="Inagaki F."/>
            <person name="Takami H."/>
        </authorList>
    </citation>
    <scope>NUCLEOTIDE SEQUENCE</scope>
    <source>
        <strain evidence="4">Expedition CK06-06</strain>
    </source>
</reference>
<dbReference type="AlphaFoldDB" id="X1I296"/>
<name>X1I296_9ZZZZ</name>
<evidence type="ECO:0000256" key="2">
    <source>
        <dbReference type="ARBA" id="ARBA00022679"/>
    </source>
</evidence>
<accession>X1I296</accession>
<keyword evidence="2" id="KW-0808">Transferase</keyword>
<protein>
    <recommendedName>
        <fullName evidence="3">Hcy-binding domain-containing protein</fullName>
    </recommendedName>
</protein>
<evidence type="ECO:0000313" key="4">
    <source>
        <dbReference type="EMBL" id="GAH63435.1"/>
    </source>
</evidence>
<organism evidence="4">
    <name type="scientific">marine sediment metagenome</name>
    <dbReference type="NCBI Taxonomy" id="412755"/>
    <lineage>
        <taxon>unclassified sequences</taxon>
        <taxon>metagenomes</taxon>
        <taxon>ecological metagenomes</taxon>
    </lineage>
</organism>
<sequence>PENCYLAGHLGMTGVFLEPVGDMTVDKLYESFVEQIIPSLEAGIDLFVLNENDTEQIAIAIKAIKDHCDLPVIARNFFYPTKKGIRTLMGVDVRTASARLHEAGADVIGAVCGGISPIGDALTVVKEMRQACDKPLSIKPDAGLAQLINGKVVQPITPEQMAKEVPGWIAAGTSIVGGCCGTSLKHVKAIAGAAKGKKQ</sequence>
<feature type="non-terminal residue" evidence="4">
    <location>
        <position position="1"/>
    </location>
</feature>
<dbReference type="GO" id="GO:0032259">
    <property type="term" value="P:methylation"/>
    <property type="evidence" value="ECO:0007669"/>
    <property type="project" value="UniProtKB-KW"/>
</dbReference>
<keyword evidence="1" id="KW-0489">Methyltransferase</keyword>